<dbReference type="AlphaFoldDB" id="A0AAD9LX63"/>
<evidence type="ECO:0000313" key="2">
    <source>
        <dbReference type="EMBL" id="KAK2021540.1"/>
    </source>
</evidence>
<dbReference type="Proteomes" id="UP001232148">
    <property type="component" value="Unassembled WGS sequence"/>
</dbReference>
<feature type="region of interest" description="Disordered" evidence="1">
    <location>
        <begin position="195"/>
        <end position="252"/>
    </location>
</feature>
<keyword evidence="3" id="KW-1185">Reference proteome</keyword>
<protein>
    <submittedName>
        <fullName evidence="2">Uncharacterized protein</fullName>
    </submittedName>
</protein>
<accession>A0AAD9LX63</accession>
<reference evidence="2" key="1">
    <citation type="submission" date="2021-06" db="EMBL/GenBank/DDBJ databases">
        <title>Comparative genomics, transcriptomics and evolutionary studies reveal genomic signatures of adaptation to plant cell wall in hemibiotrophic fungi.</title>
        <authorList>
            <consortium name="DOE Joint Genome Institute"/>
            <person name="Baroncelli R."/>
            <person name="Diaz J.F."/>
            <person name="Benocci T."/>
            <person name="Peng M."/>
            <person name="Battaglia E."/>
            <person name="Haridas S."/>
            <person name="Andreopoulos W."/>
            <person name="Labutti K."/>
            <person name="Pangilinan J."/>
            <person name="Floch G.L."/>
            <person name="Makela M.R."/>
            <person name="Henrissat B."/>
            <person name="Grigoriev I.V."/>
            <person name="Crouch J.A."/>
            <person name="De Vries R.P."/>
            <person name="Sukno S.A."/>
            <person name="Thon M.R."/>
        </authorList>
    </citation>
    <scope>NUCLEOTIDE SEQUENCE</scope>
    <source>
        <strain evidence="2">MAFF235873</strain>
    </source>
</reference>
<proteinExistence type="predicted"/>
<sequence length="291" mass="32170">MITFSTPSMETPFFASRLSEGSFQMRDIRSLSVWSVLYRRVSESRVGDRHGLFERFPGVDALEDRLRSREVDGPLREGPLLECPRTRAPDRIFDVRVISSHEPAGQRLPRPFLDPVHQNPLRPLYSVTDFHPRPQRAYGALVDHVEAEASVGDVVRRHAGDETVVGDPPPRHPAKGGSRSLLPAPTLHRPWTLIRTGLEGSPRRDSSSMKSTCRHMSQRYAGLSSGRASGRTSGDAMNHSTSTVASDDLVGPHHGDPLEVLVGKVIVIDIAIPPRREAPPLWPSSWLLAAS</sequence>
<gene>
    <name evidence="2" type="ORF">LX32DRAFT_658372</name>
</gene>
<evidence type="ECO:0000313" key="3">
    <source>
        <dbReference type="Proteomes" id="UP001232148"/>
    </source>
</evidence>
<organism evidence="2 3">
    <name type="scientific">Colletotrichum zoysiae</name>
    <dbReference type="NCBI Taxonomy" id="1216348"/>
    <lineage>
        <taxon>Eukaryota</taxon>
        <taxon>Fungi</taxon>
        <taxon>Dikarya</taxon>
        <taxon>Ascomycota</taxon>
        <taxon>Pezizomycotina</taxon>
        <taxon>Sordariomycetes</taxon>
        <taxon>Hypocreomycetidae</taxon>
        <taxon>Glomerellales</taxon>
        <taxon>Glomerellaceae</taxon>
        <taxon>Colletotrichum</taxon>
        <taxon>Colletotrichum graminicola species complex</taxon>
    </lineage>
</organism>
<evidence type="ECO:0000256" key="1">
    <source>
        <dbReference type="SAM" id="MobiDB-lite"/>
    </source>
</evidence>
<dbReference type="EMBL" id="MU843097">
    <property type="protein sequence ID" value="KAK2021540.1"/>
    <property type="molecule type" value="Genomic_DNA"/>
</dbReference>
<comment type="caution">
    <text evidence="2">The sequence shown here is derived from an EMBL/GenBank/DDBJ whole genome shotgun (WGS) entry which is preliminary data.</text>
</comment>
<feature type="region of interest" description="Disordered" evidence="1">
    <location>
        <begin position="160"/>
        <end position="183"/>
    </location>
</feature>
<name>A0AAD9LX63_9PEZI</name>